<evidence type="ECO:0000256" key="2">
    <source>
        <dbReference type="ARBA" id="ARBA00022844"/>
    </source>
</evidence>
<evidence type="ECO:0000256" key="1">
    <source>
        <dbReference type="ARBA" id="ARBA00004328"/>
    </source>
</evidence>
<comment type="subcellular location">
    <subcellularLocation>
        <location evidence="1">Virion</location>
    </subcellularLocation>
</comment>
<keyword evidence="2" id="KW-0946">Virion</keyword>
<accession>A0A0U4B164</accession>
<dbReference type="Gene3D" id="2.160.20.10">
    <property type="entry name" value="Single-stranded right-handed beta-helix, Pectin lyase-like"/>
    <property type="match status" value="1"/>
</dbReference>
<protein>
    <submittedName>
        <fullName evidence="3">Minor tail protein</fullName>
    </submittedName>
</protein>
<dbReference type="InterPro" id="IPR011050">
    <property type="entry name" value="Pectin_lyase_fold/virulence"/>
</dbReference>
<name>A0A0U4B164_9CAUD</name>
<gene>
    <name evidence="3" type="primary">19</name>
    <name evidence="3" type="ORF">ANANSI_19</name>
</gene>
<dbReference type="GO" id="GO:0044423">
    <property type="term" value="C:virion component"/>
    <property type="evidence" value="ECO:0007669"/>
    <property type="project" value="UniProtKB-KW"/>
</dbReference>
<dbReference type="GO" id="GO:0019058">
    <property type="term" value="P:viral life cycle"/>
    <property type="evidence" value="ECO:0007669"/>
    <property type="project" value="UniProtKB-ARBA"/>
</dbReference>
<dbReference type="SUPFAM" id="SSF51126">
    <property type="entry name" value="Pectin lyase-like"/>
    <property type="match status" value="1"/>
</dbReference>
<sequence length="378" mass="40591">MVNILDFGTTKAALLTAIASGAKSIYFPEGEYNYTGAAIYLDRPINLYGDGKGASIIKLTEGFRTNSGGLNVRDLEFVATTTSGSNIAFKTHYPDDKWALADMVGFTFDNVRFRGFFYSTYLAAANYGYASDPSFVPVGLVKNVKITNSDSYAPSTGNAGHFQHLRAYDVELIGNSTYGGAGATSYNFIGGNGYLRVVGNYDEKNSYGSCQIENQSGKSIVSGNTFGKKLWIDDSSNVAVTGNVIDGELHISIQNYDVKNVVATGNVLGRVIIGKFGDAQAQTNPLSMDAIIVNDNVIGGTGNYGLFISDDNNRIWRIDVDHNTFVGEHTSGTIGVVRASNQYIRLTSNIMINNPLDFGKRTIITSGSGGYILNSGNV</sequence>
<evidence type="ECO:0000313" key="3">
    <source>
        <dbReference type="EMBL" id="ALY08464.1"/>
    </source>
</evidence>
<reference evidence="3 4" key="1">
    <citation type="submission" date="2015-11" db="EMBL/GenBank/DDBJ databases">
        <authorList>
            <person name="Conboy A.J."/>
            <person name="Conboy D.B."/>
            <person name="Cross T."/>
            <person name="Afram P."/>
            <person name="Dunbar D."/>
            <person name="Schaff J.E."/>
            <person name="Dashiell C.L."/>
            <person name="Macialek J.A."/>
            <person name="Bradley K.W."/>
            <person name="Asai D.J."/>
            <person name="Bowman C.A."/>
            <person name="Russell D.A."/>
            <person name="Pope W.H."/>
            <person name="Jacobs-Sera D."/>
            <person name="Hendrix R.W."/>
            <person name="Hatfull G.F."/>
        </authorList>
    </citation>
    <scope>NUCLEOTIDE SEQUENCE [LARGE SCALE GENOMIC DNA]</scope>
</reference>
<dbReference type="GO" id="GO:0051701">
    <property type="term" value="P:biological process involved in interaction with host"/>
    <property type="evidence" value="ECO:0007669"/>
    <property type="project" value="UniProtKB-ARBA"/>
</dbReference>
<proteinExistence type="predicted"/>
<dbReference type="Proteomes" id="UP000222515">
    <property type="component" value="Segment"/>
</dbReference>
<organism evidence="3 4">
    <name type="scientific">Arthrobacter phage Anansi</name>
    <dbReference type="NCBI Taxonomy" id="1772292"/>
    <lineage>
        <taxon>Viruses</taxon>
        <taxon>Duplodnaviria</taxon>
        <taxon>Heunggongvirae</taxon>
        <taxon>Uroviricota</taxon>
        <taxon>Caudoviricetes</taxon>
        <taxon>Amigovirus</taxon>
        <taxon>Amigovirus amigo</taxon>
    </lineage>
</organism>
<dbReference type="EMBL" id="KU160639">
    <property type="protein sequence ID" value="ALY08464.1"/>
    <property type="molecule type" value="Genomic_DNA"/>
</dbReference>
<dbReference type="InterPro" id="IPR012334">
    <property type="entry name" value="Pectin_lyas_fold"/>
</dbReference>
<evidence type="ECO:0000313" key="4">
    <source>
        <dbReference type="Proteomes" id="UP000222515"/>
    </source>
</evidence>